<reference evidence="2 3" key="1">
    <citation type="submission" date="2015-10" db="EMBL/GenBank/DDBJ databases">
        <title>Corynebacteirum lowii and Corynebacterium oculi species nova, derived from human clinical disease and and emended description of Corynebacterium mastiditis.</title>
        <authorList>
            <person name="Bernard K."/>
            <person name="Pacheco A.L."/>
            <person name="Mcdougall C."/>
            <person name="Burtx T."/>
            <person name="Weibe D."/>
            <person name="Tyler S."/>
            <person name="Olson A.B."/>
            <person name="Cnockaert M."/>
            <person name="Eguchi H."/>
            <person name="Kuwahara T."/>
            <person name="Nakayama-Imaohji H."/>
            <person name="Boudewijins M."/>
            <person name="Van Hoecke F."/>
            <person name="Bernier A.-M."/>
            <person name="Vandamme P."/>
        </authorList>
    </citation>
    <scope>NUCLEOTIDE SEQUENCE [LARGE SCALE GENOMIC DNA]</scope>
    <source>
        <strain evidence="2 3">NML 130206</strain>
    </source>
</reference>
<dbReference type="EMBL" id="LKEV01000007">
    <property type="protein sequence ID" value="KQB84867.1"/>
    <property type="molecule type" value="Genomic_DNA"/>
</dbReference>
<proteinExistence type="predicted"/>
<feature type="domain" description="Orc1-like AAA ATPase" evidence="1">
    <location>
        <begin position="22"/>
        <end position="173"/>
    </location>
</feature>
<dbReference type="STRING" id="1544413.Clow_02129"/>
<name>A0A0Q0TZW9_9CORY</name>
<dbReference type="SUPFAM" id="SSF52540">
    <property type="entry name" value="P-loop containing nucleoside triphosphate hydrolases"/>
    <property type="match status" value="1"/>
</dbReference>
<dbReference type="PATRIC" id="fig|1544413.3.peg.2132"/>
<dbReference type="Gene3D" id="3.40.50.300">
    <property type="entry name" value="P-loop containing nucleotide triphosphate hydrolases"/>
    <property type="match status" value="1"/>
</dbReference>
<evidence type="ECO:0000313" key="2">
    <source>
        <dbReference type="EMBL" id="KQB84867.1"/>
    </source>
</evidence>
<gene>
    <name evidence="2" type="ORF">Clow_02129</name>
</gene>
<dbReference type="PANTHER" id="PTHR34301:SF8">
    <property type="entry name" value="ATPASE DOMAIN-CONTAINING PROTEIN"/>
    <property type="match status" value="1"/>
</dbReference>
<keyword evidence="3" id="KW-1185">Reference proteome</keyword>
<organism evidence="2 3">
    <name type="scientific">Corynebacterium lowii</name>
    <dbReference type="NCBI Taxonomy" id="1544413"/>
    <lineage>
        <taxon>Bacteria</taxon>
        <taxon>Bacillati</taxon>
        <taxon>Actinomycetota</taxon>
        <taxon>Actinomycetes</taxon>
        <taxon>Mycobacteriales</taxon>
        <taxon>Corynebacteriaceae</taxon>
        <taxon>Corynebacterium</taxon>
    </lineage>
</organism>
<protein>
    <recommendedName>
        <fullName evidence="1">Orc1-like AAA ATPase domain-containing protein</fullName>
    </recommendedName>
</protein>
<sequence length="380" mass="40968">MNTSDDTSNPFRPTFGVPPAFWVGRAATTEAFRNALRSGPGAFSRSMLISGMRGIGKTVLLNELEDIAAELGWARLRATGRSNLVKELVETSIPRAVQEGGEATRRRINSIGISGVGSLGFSDEAPQGYKPTLATQLRELAESYRETGVLLTVDEVQDARVEDLTELAVAYQDVVRDELNIAIVMAGLPQGVNALLNLPGATFLRRAHLQLLGSFSAENTVVAFHSTAEGSGIELSDAAVRRAVEISRGYPFLVQLVGYLSWNRARQRGATLVESKDIEAIAQEAISVMGVQVHAPAVHGISPTQREFLEVMAAVVDGTEACPIGEVAQALDKPVKSISDTRHRLIQTDLIEPAGYGKVAFTVPYLADYLRATDRLGRID</sequence>
<dbReference type="AlphaFoldDB" id="A0A0Q0TZW9"/>
<dbReference type="Proteomes" id="UP000050488">
    <property type="component" value="Unassembled WGS sequence"/>
</dbReference>
<comment type="caution">
    <text evidence="2">The sequence shown here is derived from an EMBL/GenBank/DDBJ whole genome shotgun (WGS) entry which is preliminary data.</text>
</comment>
<evidence type="ECO:0000313" key="3">
    <source>
        <dbReference type="Proteomes" id="UP000050488"/>
    </source>
</evidence>
<dbReference type="PANTHER" id="PTHR34301">
    <property type="entry name" value="DNA-BINDING PROTEIN-RELATED"/>
    <property type="match status" value="1"/>
</dbReference>
<dbReference type="InterPro" id="IPR041664">
    <property type="entry name" value="AAA_16"/>
</dbReference>
<accession>A0A0Q0TZW9</accession>
<evidence type="ECO:0000259" key="1">
    <source>
        <dbReference type="Pfam" id="PF13191"/>
    </source>
</evidence>
<dbReference type="Pfam" id="PF13191">
    <property type="entry name" value="AAA_16"/>
    <property type="match status" value="1"/>
</dbReference>
<dbReference type="RefSeq" id="WP_169786585.1">
    <property type="nucleotide sequence ID" value="NZ_JAUSQY010000001.1"/>
</dbReference>
<dbReference type="InterPro" id="IPR027417">
    <property type="entry name" value="P-loop_NTPase"/>
</dbReference>